<accession>A0A1V9YAW7</accession>
<sequence>MQAVLTSTDLLRVICDFQGGVYRICRRPWVHRRFTASGIGDVGASFHRDAWGISSLEFHLYPFETHFRPWYARHGIDGARRLMRCKPHLTPRVLDYAVRYGDEALLAQLSSPATTSTTINVAAYYGHLGVLQYLFAQGATGFGSACVHAAALRGHLAVVRFVVDNGVPYADEHMAGTLLVDAMSFAAETGQLAVVTYLYSHQARRNSRLALNKAVVHGHVAVVSFLCEQSQETCSATAIEFARRRGHTAVLAYLAARGIAPRDN</sequence>
<protein>
    <submittedName>
        <fullName evidence="1">Uncharacterized protein</fullName>
    </submittedName>
</protein>
<dbReference type="SUPFAM" id="SSF48403">
    <property type="entry name" value="Ankyrin repeat"/>
    <property type="match status" value="1"/>
</dbReference>
<dbReference type="PANTHER" id="PTHR46586">
    <property type="entry name" value="ANKYRIN REPEAT-CONTAINING PROTEIN"/>
    <property type="match status" value="1"/>
</dbReference>
<dbReference type="STRING" id="1202772.A0A1V9YAW7"/>
<keyword evidence="2" id="KW-1185">Reference proteome</keyword>
<dbReference type="InterPro" id="IPR002110">
    <property type="entry name" value="Ankyrin_rpt"/>
</dbReference>
<dbReference type="InterPro" id="IPR036770">
    <property type="entry name" value="Ankyrin_rpt-contain_sf"/>
</dbReference>
<dbReference type="InterPro" id="IPR052050">
    <property type="entry name" value="SecEffector_AnkRepeat"/>
</dbReference>
<gene>
    <name evidence="1" type="ORF">ACHHYP_15450</name>
</gene>
<dbReference type="Pfam" id="PF12796">
    <property type="entry name" value="Ank_2"/>
    <property type="match status" value="1"/>
</dbReference>
<evidence type="ECO:0000313" key="1">
    <source>
        <dbReference type="EMBL" id="OQR82857.1"/>
    </source>
</evidence>
<dbReference type="OrthoDB" id="4429489at2759"/>
<reference evidence="1 2" key="1">
    <citation type="journal article" date="2014" name="Genome Biol. Evol.">
        <title>The secreted proteins of Achlya hypogyna and Thraustotheca clavata identify the ancestral oomycete secretome and reveal gene acquisitions by horizontal gene transfer.</title>
        <authorList>
            <person name="Misner I."/>
            <person name="Blouin N."/>
            <person name="Leonard G."/>
            <person name="Richards T.A."/>
            <person name="Lane C.E."/>
        </authorList>
    </citation>
    <scope>NUCLEOTIDE SEQUENCE [LARGE SCALE GENOMIC DNA]</scope>
    <source>
        <strain evidence="1 2">ATCC 48635</strain>
    </source>
</reference>
<dbReference type="Gene3D" id="1.25.40.20">
    <property type="entry name" value="Ankyrin repeat-containing domain"/>
    <property type="match status" value="2"/>
</dbReference>
<dbReference type="EMBL" id="JNBR01002414">
    <property type="protein sequence ID" value="OQR82857.1"/>
    <property type="molecule type" value="Genomic_DNA"/>
</dbReference>
<proteinExistence type="predicted"/>
<dbReference type="PANTHER" id="PTHR46586:SF3">
    <property type="entry name" value="ANKYRIN REPEAT-CONTAINING PROTEIN"/>
    <property type="match status" value="1"/>
</dbReference>
<evidence type="ECO:0000313" key="2">
    <source>
        <dbReference type="Proteomes" id="UP000243579"/>
    </source>
</evidence>
<organism evidence="1 2">
    <name type="scientific">Achlya hypogyna</name>
    <name type="common">Oomycete</name>
    <name type="synonym">Protoachlya hypogyna</name>
    <dbReference type="NCBI Taxonomy" id="1202772"/>
    <lineage>
        <taxon>Eukaryota</taxon>
        <taxon>Sar</taxon>
        <taxon>Stramenopiles</taxon>
        <taxon>Oomycota</taxon>
        <taxon>Saprolegniomycetes</taxon>
        <taxon>Saprolegniales</taxon>
        <taxon>Achlyaceae</taxon>
        <taxon>Achlya</taxon>
    </lineage>
</organism>
<comment type="caution">
    <text evidence="1">The sequence shown here is derived from an EMBL/GenBank/DDBJ whole genome shotgun (WGS) entry which is preliminary data.</text>
</comment>
<name>A0A1V9YAW7_ACHHY</name>
<dbReference type="AlphaFoldDB" id="A0A1V9YAW7"/>
<dbReference type="Proteomes" id="UP000243579">
    <property type="component" value="Unassembled WGS sequence"/>
</dbReference>